<name>A0A0A8ZPL9_ARUDO</name>
<reference evidence="1" key="2">
    <citation type="journal article" date="2015" name="Data Brief">
        <title>Shoot transcriptome of the giant reed, Arundo donax.</title>
        <authorList>
            <person name="Barrero R.A."/>
            <person name="Guerrero F.D."/>
            <person name="Moolhuijzen P."/>
            <person name="Goolsby J.A."/>
            <person name="Tidwell J."/>
            <person name="Bellgard S.E."/>
            <person name="Bellgard M.I."/>
        </authorList>
    </citation>
    <scope>NUCLEOTIDE SEQUENCE</scope>
    <source>
        <tissue evidence="1">Shoot tissue taken approximately 20 cm above the soil surface</tissue>
    </source>
</reference>
<organism evidence="1">
    <name type="scientific">Arundo donax</name>
    <name type="common">Giant reed</name>
    <name type="synonym">Donax arundinaceus</name>
    <dbReference type="NCBI Taxonomy" id="35708"/>
    <lineage>
        <taxon>Eukaryota</taxon>
        <taxon>Viridiplantae</taxon>
        <taxon>Streptophyta</taxon>
        <taxon>Embryophyta</taxon>
        <taxon>Tracheophyta</taxon>
        <taxon>Spermatophyta</taxon>
        <taxon>Magnoliopsida</taxon>
        <taxon>Liliopsida</taxon>
        <taxon>Poales</taxon>
        <taxon>Poaceae</taxon>
        <taxon>PACMAD clade</taxon>
        <taxon>Arundinoideae</taxon>
        <taxon>Arundineae</taxon>
        <taxon>Arundo</taxon>
    </lineage>
</organism>
<reference evidence="1" key="1">
    <citation type="submission" date="2014-09" db="EMBL/GenBank/DDBJ databases">
        <authorList>
            <person name="Magalhaes I.L.F."/>
            <person name="Oliveira U."/>
            <person name="Santos F.R."/>
            <person name="Vidigal T.H.D.A."/>
            <person name="Brescovit A.D."/>
            <person name="Santos A.J."/>
        </authorList>
    </citation>
    <scope>NUCLEOTIDE SEQUENCE</scope>
    <source>
        <tissue evidence="1">Shoot tissue taken approximately 20 cm above the soil surface</tissue>
    </source>
</reference>
<protein>
    <submittedName>
        <fullName evidence="1">Uncharacterized protein</fullName>
    </submittedName>
</protein>
<accession>A0A0A8ZPL9</accession>
<evidence type="ECO:0000313" key="1">
    <source>
        <dbReference type="EMBL" id="JAD40746.1"/>
    </source>
</evidence>
<dbReference type="AlphaFoldDB" id="A0A0A8ZPL9"/>
<proteinExistence type="predicted"/>
<sequence length="21" mass="2232">MKRGSTRWLLGTSVPLVDAGS</sequence>
<dbReference type="EMBL" id="GBRH01257149">
    <property type="protein sequence ID" value="JAD40746.1"/>
    <property type="molecule type" value="Transcribed_RNA"/>
</dbReference>